<proteinExistence type="predicted"/>
<comment type="caution">
    <text evidence="3">The sequence shown here is derived from an EMBL/GenBank/DDBJ whole genome shotgun (WGS) entry which is preliminary data.</text>
</comment>
<dbReference type="EMBL" id="QZCW01000002">
    <property type="protein sequence ID" value="MCW5322179.1"/>
    <property type="molecule type" value="Genomic_DNA"/>
</dbReference>
<dbReference type="Gene3D" id="3.20.20.140">
    <property type="entry name" value="Metal-dependent hydrolases"/>
    <property type="match status" value="1"/>
</dbReference>
<name>A0ABT3KV11_9BURK</name>
<dbReference type="Pfam" id="PF04909">
    <property type="entry name" value="Amidohydro_2"/>
    <property type="match status" value="1"/>
</dbReference>
<keyword evidence="3" id="KW-0378">Hydrolase</keyword>
<evidence type="ECO:0000313" key="3">
    <source>
        <dbReference type="EMBL" id="MCW5322179.1"/>
    </source>
</evidence>
<gene>
    <name evidence="3" type="ORF">D5039_13770</name>
</gene>
<dbReference type="SUPFAM" id="SSF51556">
    <property type="entry name" value="Metallo-dependent hydrolases"/>
    <property type="match status" value="1"/>
</dbReference>
<feature type="domain" description="Amidohydrolase-related" evidence="2">
    <location>
        <begin position="30"/>
        <end position="296"/>
    </location>
</feature>
<dbReference type="InterPro" id="IPR052358">
    <property type="entry name" value="Aro_Compnd_Degr_Hydrolases"/>
</dbReference>
<dbReference type="PANTHER" id="PTHR35563">
    <property type="entry name" value="BARREL METAL-DEPENDENT HYDROLASE, PUTATIVE (AFU_ORTHOLOGUE AFUA_1G16240)-RELATED"/>
    <property type="match status" value="1"/>
</dbReference>
<evidence type="ECO:0000313" key="4">
    <source>
        <dbReference type="Proteomes" id="UP001208935"/>
    </source>
</evidence>
<dbReference type="PANTHER" id="PTHR35563:SF2">
    <property type="entry name" value="BARREL METAL-DEPENDENT HYDROLASE, PUTATIVE (AFU_ORTHOLOGUE AFUA_1G16240)-RELATED"/>
    <property type="match status" value="1"/>
</dbReference>
<dbReference type="GeneID" id="77320404"/>
<sequence length="299" mass="32687">MTDHSTPGPRNPPPHPNPGRPTFRLPPGACDAHCHVFGPAARFPYSPQRSYEPTDAPAAQLRALHALLGVERAVLVQASVHGHDNRAMLDAIAQSPGNYRGVAMVPASISDAGLQALHGGGVRALRFNFVRRLGGAPDLDAVRSLAQRVHALGWHLVLHFDPQDLPVYRPFLDALPLPYVIDHMGRVLAQNGLQQAPFEALLALMRDPRCWVKLSGAERTSQLLSRAAGLPFADAVPFARRLIEAAPERVLWGTDWPHPSVREMPDDGKLVDLLPLFSDDAAVLQQLLVDNPGRLYWPD</sequence>
<evidence type="ECO:0000256" key="1">
    <source>
        <dbReference type="SAM" id="MobiDB-lite"/>
    </source>
</evidence>
<dbReference type="InterPro" id="IPR032466">
    <property type="entry name" value="Metal_Hydrolase"/>
</dbReference>
<keyword evidence="4" id="KW-1185">Reference proteome</keyword>
<evidence type="ECO:0000259" key="2">
    <source>
        <dbReference type="Pfam" id="PF04909"/>
    </source>
</evidence>
<organism evidence="3 4">
    <name type="scientific">Verminephrobacter aporrectodeae subsp. tuberculatae</name>
    <dbReference type="NCBI Taxonomy" id="1110392"/>
    <lineage>
        <taxon>Bacteria</taxon>
        <taxon>Pseudomonadati</taxon>
        <taxon>Pseudomonadota</taxon>
        <taxon>Betaproteobacteria</taxon>
        <taxon>Burkholderiales</taxon>
        <taxon>Comamonadaceae</taxon>
        <taxon>Verminephrobacter</taxon>
    </lineage>
</organism>
<reference evidence="4" key="1">
    <citation type="submission" date="2023-07" db="EMBL/GenBank/DDBJ databases">
        <title>Verminephrobacter genomes.</title>
        <authorList>
            <person name="Lund M.B."/>
        </authorList>
    </citation>
    <scope>NUCLEOTIDE SEQUENCE [LARGE SCALE GENOMIC DNA]</scope>
    <source>
        <strain evidence="4">AtM5-05</strain>
    </source>
</reference>
<feature type="compositionally biased region" description="Pro residues" evidence="1">
    <location>
        <begin position="9"/>
        <end position="19"/>
    </location>
</feature>
<protein>
    <submittedName>
        <fullName evidence="3">2-pyrone-4,6-dicarboxylate hydrolase</fullName>
    </submittedName>
</protein>
<dbReference type="InterPro" id="IPR006680">
    <property type="entry name" value="Amidohydro-rel"/>
</dbReference>
<accession>A0ABT3KV11</accession>
<dbReference type="Proteomes" id="UP001208935">
    <property type="component" value="Unassembled WGS sequence"/>
</dbReference>
<dbReference type="RefSeq" id="WP_010109920.1">
    <property type="nucleotide sequence ID" value="NZ_QZCV01000002.1"/>
</dbReference>
<dbReference type="GO" id="GO:0016787">
    <property type="term" value="F:hydrolase activity"/>
    <property type="evidence" value="ECO:0007669"/>
    <property type="project" value="UniProtKB-KW"/>
</dbReference>
<feature type="region of interest" description="Disordered" evidence="1">
    <location>
        <begin position="1"/>
        <end position="26"/>
    </location>
</feature>